<proteinExistence type="predicted"/>
<dbReference type="Proteomes" id="UP000283210">
    <property type="component" value="Chromosome 22"/>
</dbReference>
<protein>
    <submittedName>
        <fullName evidence="1">Uncharacterized protein</fullName>
    </submittedName>
</protein>
<dbReference type="AlphaFoldDB" id="A0A3S2NQV9"/>
<sequence>MATEGEERFINKRSLSTCCQNDDIMKHAAAGGASGIKSFTFRDDDSPTESTFGFILPPTVCLGITSTLSMK</sequence>
<dbReference type="EMBL" id="CM012458">
    <property type="protein sequence ID" value="RVE57162.1"/>
    <property type="molecule type" value="Genomic_DNA"/>
</dbReference>
<gene>
    <name evidence="1" type="ORF">OJAV_G00213730</name>
</gene>
<organism evidence="1 2">
    <name type="scientific">Oryzias javanicus</name>
    <name type="common">Javanese ricefish</name>
    <name type="synonym">Aplocheilus javanicus</name>
    <dbReference type="NCBI Taxonomy" id="123683"/>
    <lineage>
        <taxon>Eukaryota</taxon>
        <taxon>Metazoa</taxon>
        <taxon>Chordata</taxon>
        <taxon>Craniata</taxon>
        <taxon>Vertebrata</taxon>
        <taxon>Euteleostomi</taxon>
        <taxon>Actinopterygii</taxon>
        <taxon>Neopterygii</taxon>
        <taxon>Teleostei</taxon>
        <taxon>Neoteleostei</taxon>
        <taxon>Acanthomorphata</taxon>
        <taxon>Ovalentaria</taxon>
        <taxon>Atherinomorphae</taxon>
        <taxon>Beloniformes</taxon>
        <taxon>Adrianichthyidae</taxon>
        <taxon>Oryziinae</taxon>
        <taxon>Oryzias</taxon>
    </lineage>
</organism>
<reference evidence="1 2" key="2">
    <citation type="submission" date="2019-01" db="EMBL/GenBank/DDBJ databases">
        <title>A chromosome length genome reference of the Java medaka (oryzias javanicus).</title>
        <authorList>
            <person name="Herpin A."/>
            <person name="Takehana Y."/>
            <person name="Naruse K."/>
            <person name="Ansai S."/>
            <person name="Kawaguchi M."/>
        </authorList>
    </citation>
    <scope>NUCLEOTIDE SEQUENCE [LARGE SCALE GENOMIC DNA]</scope>
    <source>
        <strain evidence="1">RS831</strain>
        <tissue evidence="1">Whole body</tissue>
    </source>
</reference>
<evidence type="ECO:0000313" key="1">
    <source>
        <dbReference type="EMBL" id="RVE57162.1"/>
    </source>
</evidence>
<evidence type="ECO:0000313" key="2">
    <source>
        <dbReference type="Proteomes" id="UP000283210"/>
    </source>
</evidence>
<reference evidence="1 2" key="1">
    <citation type="submission" date="2018-11" db="EMBL/GenBank/DDBJ databases">
        <authorList>
            <person name="Lopez-Roques C."/>
            <person name="Donnadieu C."/>
            <person name="Bouchez O."/>
            <person name="Klopp C."/>
            <person name="Cabau C."/>
            <person name="Zahm M."/>
        </authorList>
    </citation>
    <scope>NUCLEOTIDE SEQUENCE [LARGE SCALE GENOMIC DNA]</scope>
    <source>
        <strain evidence="1">RS831</strain>
        <tissue evidence="1">Whole body</tissue>
    </source>
</reference>
<keyword evidence="2" id="KW-1185">Reference proteome</keyword>
<accession>A0A3S2NQV9</accession>
<name>A0A3S2NQV9_ORYJA</name>